<organism evidence="1 2">
    <name type="scientific">Paenibacillus glacialis</name>
    <dbReference type="NCBI Taxonomy" id="494026"/>
    <lineage>
        <taxon>Bacteria</taxon>
        <taxon>Bacillati</taxon>
        <taxon>Bacillota</taxon>
        <taxon>Bacilli</taxon>
        <taxon>Bacillales</taxon>
        <taxon>Paenibacillaceae</taxon>
        <taxon>Paenibacillus</taxon>
    </lineage>
</organism>
<accession>A0A168KR64</accession>
<dbReference type="Proteomes" id="UP000076967">
    <property type="component" value="Unassembled WGS sequence"/>
</dbReference>
<dbReference type="STRING" id="494026.PGLA_11815"/>
<reference evidence="1 2" key="1">
    <citation type="submission" date="2016-03" db="EMBL/GenBank/DDBJ databases">
        <title>Draft genome sequence of Paenibacillus glacialis DSM 22343.</title>
        <authorList>
            <person name="Shin S.-K."/>
            <person name="Yi H."/>
        </authorList>
    </citation>
    <scope>NUCLEOTIDE SEQUENCE [LARGE SCALE GENOMIC DNA]</scope>
    <source>
        <strain evidence="1 2">DSM 22343</strain>
    </source>
</reference>
<proteinExistence type="predicted"/>
<gene>
    <name evidence="1" type="ORF">PGLA_11815</name>
</gene>
<comment type="caution">
    <text evidence="1">The sequence shown here is derived from an EMBL/GenBank/DDBJ whole genome shotgun (WGS) entry which is preliminary data.</text>
</comment>
<keyword evidence="2" id="KW-1185">Reference proteome</keyword>
<evidence type="ECO:0000313" key="2">
    <source>
        <dbReference type="Proteomes" id="UP000076967"/>
    </source>
</evidence>
<evidence type="ECO:0000313" key="1">
    <source>
        <dbReference type="EMBL" id="OAB42357.1"/>
    </source>
</evidence>
<protein>
    <submittedName>
        <fullName evidence="1">Uncharacterized protein</fullName>
    </submittedName>
</protein>
<name>A0A168KR64_9BACL</name>
<dbReference type="AlphaFoldDB" id="A0A168KR64"/>
<dbReference type="EMBL" id="LVJH01000021">
    <property type="protein sequence ID" value="OAB42357.1"/>
    <property type="molecule type" value="Genomic_DNA"/>
</dbReference>
<sequence length="101" mass="11694">MYPLGLGPLHISFYGHYSYYTMPQWGTDPSSKWIQDNLNIHISGISADGNAKLTLRKMIVNKQLPDIADGRIYYFPNYYTNRPYGNAGYVLNKKIYRRLAI</sequence>